<proteinExistence type="predicted"/>
<organism evidence="2 3">
    <name type="scientific">Quercus suber</name>
    <name type="common">Cork oak</name>
    <dbReference type="NCBI Taxonomy" id="58331"/>
    <lineage>
        <taxon>Eukaryota</taxon>
        <taxon>Viridiplantae</taxon>
        <taxon>Streptophyta</taxon>
        <taxon>Embryophyta</taxon>
        <taxon>Tracheophyta</taxon>
        <taxon>Spermatophyta</taxon>
        <taxon>Magnoliopsida</taxon>
        <taxon>eudicotyledons</taxon>
        <taxon>Gunneridae</taxon>
        <taxon>Pentapetalae</taxon>
        <taxon>rosids</taxon>
        <taxon>fabids</taxon>
        <taxon>Fagales</taxon>
        <taxon>Fagaceae</taxon>
        <taxon>Quercus</taxon>
    </lineage>
</organism>
<feature type="repeat" description="ANK" evidence="1">
    <location>
        <begin position="65"/>
        <end position="92"/>
    </location>
</feature>
<comment type="caution">
    <text evidence="2">The sequence shown here is derived from an EMBL/GenBank/DDBJ whole genome shotgun (WGS) entry which is preliminary data.</text>
</comment>
<name>A0AAW0KXV6_QUESU</name>
<dbReference type="SMART" id="SM00248">
    <property type="entry name" value="ANK"/>
    <property type="match status" value="2"/>
</dbReference>
<dbReference type="PROSITE" id="PS50297">
    <property type="entry name" value="ANK_REP_REGION"/>
    <property type="match status" value="1"/>
</dbReference>
<dbReference type="Gene3D" id="1.25.40.20">
    <property type="entry name" value="Ankyrin repeat-containing domain"/>
    <property type="match status" value="1"/>
</dbReference>
<dbReference type="AlphaFoldDB" id="A0AAW0KXV6"/>
<dbReference type="SUPFAM" id="SSF48403">
    <property type="entry name" value="Ankyrin repeat"/>
    <property type="match status" value="1"/>
</dbReference>
<dbReference type="Pfam" id="PF12796">
    <property type="entry name" value="Ank_2"/>
    <property type="match status" value="1"/>
</dbReference>
<dbReference type="PANTHER" id="PTHR24128">
    <property type="entry name" value="HOMEOBOX PROTEIN WARIAI"/>
    <property type="match status" value="1"/>
</dbReference>
<dbReference type="EMBL" id="PKMF04000193">
    <property type="protein sequence ID" value="KAK7843982.1"/>
    <property type="molecule type" value="Genomic_DNA"/>
</dbReference>
<dbReference type="PANTHER" id="PTHR24128:SF24">
    <property type="entry name" value="ANKYRIN REPEAT PROTEIN"/>
    <property type="match status" value="1"/>
</dbReference>
<evidence type="ECO:0000256" key="1">
    <source>
        <dbReference type="PROSITE-ProRule" id="PRU00023"/>
    </source>
</evidence>
<protein>
    <submittedName>
        <fullName evidence="2">Ankyrin repeat-containing protein bda1</fullName>
    </submittedName>
</protein>
<dbReference type="Proteomes" id="UP000237347">
    <property type="component" value="Unassembled WGS sequence"/>
</dbReference>
<accession>A0AAW0KXV6</accession>
<reference evidence="2 3" key="1">
    <citation type="journal article" date="2018" name="Sci. Data">
        <title>The draft genome sequence of cork oak.</title>
        <authorList>
            <person name="Ramos A.M."/>
            <person name="Usie A."/>
            <person name="Barbosa P."/>
            <person name="Barros P.M."/>
            <person name="Capote T."/>
            <person name="Chaves I."/>
            <person name="Simoes F."/>
            <person name="Abreu I."/>
            <person name="Carrasquinho I."/>
            <person name="Faro C."/>
            <person name="Guimaraes J.B."/>
            <person name="Mendonca D."/>
            <person name="Nobrega F."/>
            <person name="Rodrigues L."/>
            <person name="Saibo N.J.M."/>
            <person name="Varela M.C."/>
            <person name="Egas C."/>
            <person name="Matos J."/>
            <person name="Miguel C.M."/>
            <person name="Oliveira M.M."/>
            <person name="Ricardo C.P."/>
            <person name="Goncalves S."/>
        </authorList>
    </citation>
    <scope>NUCLEOTIDE SEQUENCE [LARGE SCALE GENOMIC DNA]</scope>
    <source>
        <strain evidence="3">cv. HL8</strain>
        <tissue evidence="2">Leaves</tissue>
    </source>
</reference>
<keyword evidence="3" id="KW-1185">Reference proteome</keyword>
<evidence type="ECO:0000313" key="2">
    <source>
        <dbReference type="EMBL" id="KAK7843982.1"/>
    </source>
</evidence>
<gene>
    <name evidence="2" type="primary">BAD1_25</name>
    <name evidence="2" type="ORF">CFP56_011696</name>
</gene>
<evidence type="ECO:0000313" key="3">
    <source>
        <dbReference type="Proteomes" id="UP000237347"/>
    </source>
</evidence>
<keyword evidence="1" id="KW-0040">ANK repeat</keyword>
<dbReference type="InterPro" id="IPR036770">
    <property type="entry name" value="Ankyrin_rpt-contain_sf"/>
</dbReference>
<sequence>MHHQAALQGNIDAFYIIIREDVKLLEHIDGLSFVDAPLLKSALAGHTPFSIEMMKLKPSFGRNLDGHSPVHVALENGHTKMVSQLLQHNADLVHVKGRECMTPLHYAATIDDHLNFLDNFLSVYPDSITNVTT</sequence>
<dbReference type="PROSITE" id="PS50088">
    <property type="entry name" value="ANK_REPEAT"/>
    <property type="match status" value="1"/>
</dbReference>
<dbReference type="InterPro" id="IPR002110">
    <property type="entry name" value="Ankyrin_rpt"/>
</dbReference>